<evidence type="ECO:0000256" key="9">
    <source>
        <dbReference type="SAM" id="MobiDB-lite"/>
    </source>
</evidence>
<feature type="compositionally biased region" description="Low complexity" evidence="9">
    <location>
        <begin position="848"/>
        <end position="868"/>
    </location>
</feature>
<dbReference type="SMART" id="SM00220">
    <property type="entry name" value="S_TKc"/>
    <property type="match status" value="1"/>
</dbReference>
<keyword evidence="6" id="KW-0067">ATP-binding</keyword>
<dbReference type="PROSITE" id="PS50011">
    <property type="entry name" value="PROTEIN_KINASE_DOM"/>
    <property type="match status" value="1"/>
</dbReference>
<feature type="compositionally biased region" description="Low complexity" evidence="9">
    <location>
        <begin position="1190"/>
        <end position="1203"/>
    </location>
</feature>
<keyword evidence="12" id="KW-1185">Reference proteome</keyword>
<dbReference type="PANTHER" id="PTHR22967">
    <property type="entry name" value="SERINE/THREONINE PROTEIN KINASE"/>
    <property type="match status" value="1"/>
</dbReference>
<dbReference type="Pfam" id="PF00069">
    <property type="entry name" value="Pkinase"/>
    <property type="match status" value="1"/>
</dbReference>
<dbReference type="InterPro" id="IPR011009">
    <property type="entry name" value="Kinase-like_dom_sf"/>
</dbReference>
<dbReference type="SUPFAM" id="SSF56112">
    <property type="entry name" value="Protein kinase-like (PK-like)"/>
    <property type="match status" value="1"/>
</dbReference>
<dbReference type="AlphaFoldDB" id="A0AAF0YH24"/>
<feature type="compositionally biased region" description="Polar residues" evidence="9">
    <location>
        <begin position="1090"/>
        <end position="1100"/>
    </location>
</feature>
<dbReference type="EC" id="2.7.11.1" evidence="1"/>
<feature type="region of interest" description="Disordered" evidence="9">
    <location>
        <begin position="410"/>
        <end position="506"/>
    </location>
</feature>
<dbReference type="GO" id="GO:0004674">
    <property type="term" value="F:protein serine/threonine kinase activity"/>
    <property type="evidence" value="ECO:0007669"/>
    <property type="project" value="UniProtKB-KW"/>
</dbReference>
<dbReference type="Gene3D" id="1.10.510.10">
    <property type="entry name" value="Transferase(Phosphotransferase) domain 1"/>
    <property type="match status" value="1"/>
</dbReference>
<evidence type="ECO:0000313" key="12">
    <source>
        <dbReference type="Proteomes" id="UP000827549"/>
    </source>
</evidence>
<keyword evidence="5 11" id="KW-0418">Kinase</keyword>
<evidence type="ECO:0000256" key="7">
    <source>
        <dbReference type="ARBA" id="ARBA00047899"/>
    </source>
</evidence>
<keyword evidence="4" id="KW-0547">Nucleotide-binding</keyword>
<dbReference type="PANTHER" id="PTHR22967:SF57">
    <property type="entry name" value="AUXILIN, ISOFORM A-RELATED"/>
    <property type="match status" value="1"/>
</dbReference>
<name>A0AAF0YH24_9TREE</name>
<dbReference type="InterPro" id="IPR000719">
    <property type="entry name" value="Prot_kinase_dom"/>
</dbReference>
<evidence type="ECO:0000256" key="6">
    <source>
        <dbReference type="ARBA" id="ARBA00022840"/>
    </source>
</evidence>
<comment type="catalytic activity">
    <reaction evidence="8">
        <text>L-seryl-[protein] + ATP = O-phospho-L-seryl-[protein] + ADP + H(+)</text>
        <dbReference type="Rhea" id="RHEA:17989"/>
        <dbReference type="Rhea" id="RHEA-COMP:9863"/>
        <dbReference type="Rhea" id="RHEA-COMP:11604"/>
        <dbReference type="ChEBI" id="CHEBI:15378"/>
        <dbReference type="ChEBI" id="CHEBI:29999"/>
        <dbReference type="ChEBI" id="CHEBI:30616"/>
        <dbReference type="ChEBI" id="CHEBI:83421"/>
        <dbReference type="ChEBI" id="CHEBI:456216"/>
        <dbReference type="EC" id="2.7.11.1"/>
    </reaction>
</comment>
<feature type="compositionally biased region" description="Pro residues" evidence="9">
    <location>
        <begin position="675"/>
        <end position="699"/>
    </location>
</feature>
<feature type="domain" description="Protein kinase" evidence="10">
    <location>
        <begin position="106"/>
        <end position="407"/>
    </location>
</feature>
<dbReference type="Proteomes" id="UP000827549">
    <property type="component" value="Chromosome 6"/>
</dbReference>
<dbReference type="GO" id="GO:0007015">
    <property type="term" value="P:actin filament organization"/>
    <property type="evidence" value="ECO:0007669"/>
    <property type="project" value="TreeGrafter"/>
</dbReference>
<evidence type="ECO:0000256" key="2">
    <source>
        <dbReference type="ARBA" id="ARBA00022527"/>
    </source>
</evidence>
<dbReference type="RefSeq" id="XP_062630462.1">
    <property type="nucleotide sequence ID" value="XM_062774478.1"/>
</dbReference>
<keyword evidence="3" id="KW-0808">Transferase</keyword>
<comment type="catalytic activity">
    <reaction evidence="7">
        <text>L-threonyl-[protein] + ATP = O-phospho-L-threonyl-[protein] + ADP + H(+)</text>
        <dbReference type="Rhea" id="RHEA:46608"/>
        <dbReference type="Rhea" id="RHEA-COMP:11060"/>
        <dbReference type="Rhea" id="RHEA-COMP:11605"/>
        <dbReference type="ChEBI" id="CHEBI:15378"/>
        <dbReference type="ChEBI" id="CHEBI:30013"/>
        <dbReference type="ChEBI" id="CHEBI:30616"/>
        <dbReference type="ChEBI" id="CHEBI:61977"/>
        <dbReference type="ChEBI" id="CHEBI:456216"/>
        <dbReference type="EC" id="2.7.11.1"/>
    </reaction>
</comment>
<feature type="compositionally biased region" description="Polar residues" evidence="9">
    <location>
        <begin position="964"/>
        <end position="976"/>
    </location>
</feature>
<reference evidence="11" key="1">
    <citation type="submission" date="2023-10" db="EMBL/GenBank/DDBJ databases">
        <authorList>
            <person name="Noh H."/>
        </authorList>
    </citation>
    <scope>NUCLEOTIDE SEQUENCE</scope>
    <source>
        <strain evidence="11">DUCC4014</strain>
    </source>
</reference>
<evidence type="ECO:0000256" key="1">
    <source>
        <dbReference type="ARBA" id="ARBA00012513"/>
    </source>
</evidence>
<feature type="region of interest" description="Disordered" evidence="9">
    <location>
        <begin position="541"/>
        <end position="1256"/>
    </location>
</feature>
<evidence type="ECO:0000256" key="8">
    <source>
        <dbReference type="ARBA" id="ARBA00048679"/>
    </source>
</evidence>
<accession>A0AAF0YH24</accession>
<organism evidence="11 12">
    <name type="scientific">Vanrija pseudolonga</name>
    <dbReference type="NCBI Taxonomy" id="143232"/>
    <lineage>
        <taxon>Eukaryota</taxon>
        <taxon>Fungi</taxon>
        <taxon>Dikarya</taxon>
        <taxon>Basidiomycota</taxon>
        <taxon>Agaricomycotina</taxon>
        <taxon>Tremellomycetes</taxon>
        <taxon>Trichosporonales</taxon>
        <taxon>Trichosporonaceae</taxon>
        <taxon>Vanrija</taxon>
    </lineage>
</organism>
<feature type="compositionally biased region" description="Polar residues" evidence="9">
    <location>
        <begin position="992"/>
        <end position="1002"/>
    </location>
</feature>
<proteinExistence type="predicted"/>
<protein>
    <recommendedName>
        <fullName evidence="1">non-specific serine/threonine protein kinase</fullName>
        <ecNumber evidence="1">2.7.11.1</ecNumber>
    </recommendedName>
</protein>
<feature type="compositionally biased region" description="Polar residues" evidence="9">
    <location>
        <begin position="611"/>
        <end position="635"/>
    </location>
</feature>
<keyword evidence="2" id="KW-0723">Serine/threonine-protein kinase</keyword>
<gene>
    <name evidence="11" type="primary">ppk30</name>
    <name evidence="11" type="ORF">LOC62_06G007955</name>
</gene>
<evidence type="ECO:0000256" key="4">
    <source>
        <dbReference type="ARBA" id="ARBA00022741"/>
    </source>
</evidence>
<dbReference type="GeneID" id="87811125"/>
<feature type="compositionally biased region" description="Low complexity" evidence="9">
    <location>
        <begin position="1213"/>
        <end position="1223"/>
    </location>
</feature>
<feature type="compositionally biased region" description="Low complexity" evidence="9">
    <location>
        <begin position="636"/>
        <end position="650"/>
    </location>
</feature>
<sequence>MYASGHAPAYGAPPVNYPVRPGPGFVPPQHHGGMYAPGVMSPPQQYAAQPAGYRPSAAAYAGGGGFQQQQAAPLPPPPQQQAQHPAPRHKGTLPPGQMVKVGNNVVRVERYLSEGGYAHVYLTSSDKPIYPPPRGSTPKGRWGEKGFTEHCLKRIAFKDEAVWADVSKEIEVMKSLPPSPHLVQFLDSAHNRLPNGTHEVFILMEFCSGGGIIDLLNKRLRDRLKEIEILNIFTDVCEAVAAMHACSPQLLHRDLKIENVLSHPLHAAPTPGRPTPLTFKLCDFGSTTFPAAHPPTSKAQADALAADLNKHTTLQYRSPEMVEPMLGWAVGLPSDVWALGVLLYKLCYYTTPFEEHGTLAIVNAKYTFPQFPIYSPKLQHLIASMLVEHPARRPTVFEVLKVAHEMSGTRPLIDYPAPNRNIRASGFQQAPPKPAADKHNSLDFTDAKASASAAAAEPSLASTITPQRRGRPNRDSMSASQPPQIGRLPPMPQLPPGVTASASPVAAPAQLTKPKLQVTGDKPAPSTSPVKSMYGAVGGFAGAKPRPQSSYMPSKPVLQRLNVTGGEQPKRNTPSPQTGMDAFGLPSKSNKPAPSPGGFGDAFGAPIKSPASANTPGGFSDSFGSARTTPVASRQFSDSFGGSFTSSSASRQPPPPTLPAGVSGFGDSFTGGTKPKPPSPTTVQKPPSPVVRPPSPKPVPAGELTFEQRFPSIDDLEGEKSATPPPTSPKPTHAKRPSIVKANLTGGNLGVSHSHTLPETIKPIPRSTQVTGTAFKADQNLRPPLEADSGEPSPTADYLDLLGDDDEEPPSRANNDFLGDDEGSSQVLLPSLRPQLSNQKTSGSRFGVTPPVVAPKPAAVSAAPIAAPTLTKTEATPTKLEGAAQRATLPPISAVRPSRNFNSEQWSPLEAMRNGNNRNAPPIRPPSPSPPSTANKPTYSSLEIDSSDDEAVPEDAYRTEHRPSSGSQEHGSQSPGVSRRRSWFEQPLPSPGLTSSGRSRPQTMYGGPTSPPVSASTADAAEPSHARRGSINDMVSRYESLSTGPTSPKKDTSVLSANGHGHGRPPSGVARKPSLVHKPPPTVAAKPQALRNNPSNTADRVSSAPGAGPASRDDASSVPASGMAPSSRPPPATQPKPASLRQAVKHGDMPQVDGYSKSSSGRSFPVVRPAAGFGKPEQKGAGGTGSADQSTRVRSSSSVGGTVPAAATVPPVRRGSGSSSRSSSPEKQQPVNLLIQRWNKGEVKGKHGAGAGPGQH</sequence>
<dbReference type="GO" id="GO:0005737">
    <property type="term" value="C:cytoplasm"/>
    <property type="evidence" value="ECO:0007669"/>
    <property type="project" value="TreeGrafter"/>
</dbReference>
<dbReference type="GO" id="GO:0000147">
    <property type="term" value="P:actin cortical patch assembly"/>
    <property type="evidence" value="ECO:0007669"/>
    <property type="project" value="TreeGrafter"/>
</dbReference>
<dbReference type="GO" id="GO:0005524">
    <property type="term" value="F:ATP binding"/>
    <property type="evidence" value="ECO:0007669"/>
    <property type="project" value="UniProtKB-KW"/>
</dbReference>
<feature type="compositionally biased region" description="Low complexity" evidence="9">
    <location>
        <begin position="496"/>
        <end position="506"/>
    </location>
</feature>
<feature type="compositionally biased region" description="Polar residues" evidence="9">
    <location>
        <begin position="824"/>
        <end position="844"/>
    </location>
</feature>
<feature type="compositionally biased region" description="Pro residues" evidence="9">
    <location>
        <begin position="922"/>
        <end position="931"/>
    </location>
</feature>
<evidence type="ECO:0000259" key="10">
    <source>
        <dbReference type="PROSITE" id="PS50011"/>
    </source>
</evidence>
<evidence type="ECO:0000256" key="5">
    <source>
        <dbReference type="ARBA" id="ARBA00022777"/>
    </source>
</evidence>
<feature type="region of interest" description="Disordered" evidence="9">
    <location>
        <begin position="511"/>
        <end position="530"/>
    </location>
</feature>
<dbReference type="EMBL" id="CP086719">
    <property type="protein sequence ID" value="WOO84436.1"/>
    <property type="molecule type" value="Genomic_DNA"/>
</dbReference>
<evidence type="ECO:0000313" key="11">
    <source>
        <dbReference type="EMBL" id="WOO84436.1"/>
    </source>
</evidence>
<evidence type="ECO:0000256" key="3">
    <source>
        <dbReference type="ARBA" id="ARBA00022679"/>
    </source>
</evidence>
<feature type="region of interest" description="Disordered" evidence="9">
    <location>
        <begin position="58"/>
        <end position="98"/>
    </location>
</feature>
<feature type="compositionally biased region" description="Low complexity" evidence="9">
    <location>
        <begin position="447"/>
        <end position="462"/>
    </location>
</feature>